<dbReference type="Pfam" id="PF01370">
    <property type="entry name" value="Epimerase"/>
    <property type="match status" value="1"/>
</dbReference>
<keyword evidence="3" id="KW-1185">Reference proteome</keyword>
<dbReference type="Proteomes" id="UP001596422">
    <property type="component" value="Unassembled WGS sequence"/>
</dbReference>
<evidence type="ECO:0000313" key="2">
    <source>
        <dbReference type="EMBL" id="MFC6670441.1"/>
    </source>
</evidence>
<organism evidence="2 3">
    <name type="scientific">Marinobacterium aestuariivivens</name>
    <dbReference type="NCBI Taxonomy" id="1698799"/>
    <lineage>
        <taxon>Bacteria</taxon>
        <taxon>Pseudomonadati</taxon>
        <taxon>Pseudomonadota</taxon>
        <taxon>Gammaproteobacteria</taxon>
        <taxon>Oceanospirillales</taxon>
        <taxon>Oceanospirillaceae</taxon>
        <taxon>Marinobacterium</taxon>
    </lineage>
</organism>
<dbReference type="EMBL" id="JBHSWE010000001">
    <property type="protein sequence ID" value="MFC6670441.1"/>
    <property type="molecule type" value="Genomic_DNA"/>
</dbReference>
<proteinExistence type="predicted"/>
<reference evidence="3" key="1">
    <citation type="journal article" date="2019" name="Int. J. Syst. Evol. Microbiol.">
        <title>The Global Catalogue of Microorganisms (GCM) 10K type strain sequencing project: providing services to taxonomists for standard genome sequencing and annotation.</title>
        <authorList>
            <consortium name="The Broad Institute Genomics Platform"/>
            <consortium name="The Broad Institute Genome Sequencing Center for Infectious Disease"/>
            <person name="Wu L."/>
            <person name="Ma J."/>
        </authorList>
    </citation>
    <scope>NUCLEOTIDE SEQUENCE [LARGE SCALE GENOMIC DNA]</scope>
    <source>
        <strain evidence="3">NBRC 111756</strain>
    </source>
</reference>
<gene>
    <name evidence="2" type="ORF">ACFQDL_10330</name>
</gene>
<name>A0ABW1ZYY7_9GAMM</name>
<feature type="domain" description="NAD-dependent epimerase/dehydratase" evidence="1">
    <location>
        <begin position="6"/>
        <end position="171"/>
    </location>
</feature>
<sequence>MQKQRILIAGCGDVGSALGLELIAAGHFVQGLRRTINQLPAGIHGIAADLTDPTSLTGRLPACDILVYCAAASQHDEAGYRAAYIEGLRNLLEALPARPRHLFFTSSSGVYHQADGGRVDETSPAQPERFSGKVMLEAERLAHDSGMAATVVRFSGIYGPGRNHLINQVRSGVAAPASPVHYSNRIHRDDCAGILAHLITIALRGESLEPLYLASDDEPAPLHEVMEWLAEQLGIEIRERRPIRRGGSKRCSNARLKASGYRFRYPDYRAGYQEILKGIQDL</sequence>
<dbReference type="SUPFAM" id="SSF51735">
    <property type="entry name" value="NAD(P)-binding Rossmann-fold domains"/>
    <property type="match status" value="1"/>
</dbReference>
<dbReference type="GO" id="GO:0033711">
    <property type="term" value="F:4-phosphoerythronate dehydrogenase activity"/>
    <property type="evidence" value="ECO:0007669"/>
    <property type="project" value="UniProtKB-EC"/>
</dbReference>
<dbReference type="Gene3D" id="3.40.50.720">
    <property type="entry name" value="NAD(P)-binding Rossmann-like Domain"/>
    <property type="match status" value="1"/>
</dbReference>
<dbReference type="InterPro" id="IPR036291">
    <property type="entry name" value="NAD(P)-bd_dom_sf"/>
</dbReference>
<dbReference type="InterPro" id="IPR001509">
    <property type="entry name" value="Epimerase_deHydtase"/>
</dbReference>
<protein>
    <submittedName>
        <fullName evidence="2">SDR family oxidoreductase</fullName>
        <ecNumber evidence="2">1.1.1.290</ecNumber>
    </submittedName>
</protein>
<dbReference type="PANTHER" id="PTHR48079">
    <property type="entry name" value="PROTEIN YEEZ"/>
    <property type="match status" value="1"/>
</dbReference>
<dbReference type="EC" id="1.1.1.290" evidence="2"/>
<dbReference type="PANTHER" id="PTHR48079:SF6">
    <property type="entry name" value="NAD(P)-BINDING DOMAIN-CONTAINING PROTEIN-RELATED"/>
    <property type="match status" value="1"/>
</dbReference>
<dbReference type="CDD" id="cd05266">
    <property type="entry name" value="SDR_a4"/>
    <property type="match status" value="1"/>
</dbReference>
<comment type="caution">
    <text evidence="2">The sequence shown here is derived from an EMBL/GenBank/DDBJ whole genome shotgun (WGS) entry which is preliminary data.</text>
</comment>
<evidence type="ECO:0000313" key="3">
    <source>
        <dbReference type="Proteomes" id="UP001596422"/>
    </source>
</evidence>
<keyword evidence="2" id="KW-0560">Oxidoreductase</keyword>
<accession>A0ABW1ZYY7</accession>
<dbReference type="InterPro" id="IPR051783">
    <property type="entry name" value="NAD(P)-dependent_oxidoreduct"/>
</dbReference>
<evidence type="ECO:0000259" key="1">
    <source>
        <dbReference type="Pfam" id="PF01370"/>
    </source>
</evidence>